<feature type="compositionally biased region" description="Basic and acidic residues" evidence="5">
    <location>
        <begin position="101"/>
        <end position="110"/>
    </location>
</feature>
<dbReference type="GO" id="GO:1990269">
    <property type="term" value="F:RNA polymerase II C-terminal domain phosphoserine binding"/>
    <property type="evidence" value="ECO:0007669"/>
    <property type="project" value="TreeGrafter"/>
</dbReference>
<comment type="subcellular location">
    <subcellularLocation>
        <location evidence="1">Nucleus</location>
    </subcellularLocation>
</comment>
<dbReference type="KEGG" id="dvi:26530524"/>
<feature type="region of interest" description="Disordered" evidence="5">
    <location>
        <begin position="513"/>
        <end position="532"/>
    </location>
</feature>
<dbReference type="PROSITE" id="PS51360">
    <property type="entry name" value="PLUS3"/>
    <property type="match status" value="1"/>
</dbReference>
<feature type="compositionally biased region" description="Polar residues" evidence="5">
    <location>
        <begin position="229"/>
        <end position="240"/>
    </location>
</feature>
<dbReference type="EMBL" id="CH940649">
    <property type="protein sequence ID" value="KRF81263.1"/>
    <property type="molecule type" value="Genomic_DNA"/>
</dbReference>
<reference evidence="7 8" key="1">
    <citation type="journal article" date="2007" name="Nature">
        <title>Evolution of genes and genomes on the Drosophila phylogeny.</title>
        <authorList>
            <consortium name="Drosophila 12 Genomes Consortium"/>
            <person name="Clark A.G."/>
            <person name="Eisen M.B."/>
            <person name="Smith D.R."/>
            <person name="Bergman C.M."/>
            <person name="Oliver B."/>
            <person name="Markow T.A."/>
            <person name="Kaufman T.C."/>
            <person name="Kellis M."/>
            <person name="Gelbart W."/>
            <person name="Iyer V.N."/>
            <person name="Pollard D.A."/>
            <person name="Sackton T.B."/>
            <person name="Larracuente A.M."/>
            <person name="Singh N.D."/>
            <person name="Abad J.P."/>
            <person name="Abt D.N."/>
            <person name="Adryan B."/>
            <person name="Aguade M."/>
            <person name="Akashi H."/>
            <person name="Anderson W.W."/>
            <person name="Aquadro C.F."/>
            <person name="Ardell D.H."/>
            <person name="Arguello R."/>
            <person name="Artieri C.G."/>
            <person name="Barbash D.A."/>
            <person name="Barker D."/>
            <person name="Barsanti P."/>
            <person name="Batterham P."/>
            <person name="Batzoglou S."/>
            <person name="Begun D."/>
            <person name="Bhutkar A."/>
            <person name="Blanco E."/>
            <person name="Bosak S.A."/>
            <person name="Bradley R.K."/>
            <person name="Brand A.D."/>
            <person name="Brent M.R."/>
            <person name="Brooks A.N."/>
            <person name="Brown R.H."/>
            <person name="Butlin R.K."/>
            <person name="Caggese C."/>
            <person name="Calvi B.R."/>
            <person name="Bernardo de Carvalho A."/>
            <person name="Caspi A."/>
            <person name="Castrezana S."/>
            <person name="Celniker S.E."/>
            <person name="Chang J.L."/>
            <person name="Chapple C."/>
            <person name="Chatterji S."/>
            <person name="Chinwalla A."/>
            <person name="Civetta A."/>
            <person name="Clifton S.W."/>
            <person name="Comeron J.M."/>
            <person name="Costello J.C."/>
            <person name="Coyne J.A."/>
            <person name="Daub J."/>
            <person name="David R.G."/>
            <person name="Delcher A.L."/>
            <person name="Delehaunty K."/>
            <person name="Do C.B."/>
            <person name="Ebling H."/>
            <person name="Edwards K."/>
            <person name="Eickbush T."/>
            <person name="Evans J.D."/>
            <person name="Filipski A."/>
            <person name="Findeiss S."/>
            <person name="Freyhult E."/>
            <person name="Fulton L."/>
            <person name="Fulton R."/>
            <person name="Garcia A.C."/>
            <person name="Gardiner A."/>
            <person name="Garfield D.A."/>
            <person name="Garvin B.E."/>
            <person name="Gibson G."/>
            <person name="Gilbert D."/>
            <person name="Gnerre S."/>
            <person name="Godfrey J."/>
            <person name="Good R."/>
            <person name="Gotea V."/>
            <person name="Gravely B."/>
            <person name="Greenberg A.J."/>
            <person name="Griffiths-Jones S."/>
            <person name="Gross S."/>
            <person name="Guigo R."/>
            <person name="Gustafson E.A."/>
            <person name="Haerty W."/>
            <person name="Hahn M.W."/>
            <person name="Halligan D.L."/>
            <person name="Halpern A.L."/>
            <person name="Halter G.M."/>
            <person name="Han M.V."/>
            <person name="Heger A."/>
            <person name="Hillier L."/>
            <person name="Hinrichs A.S."/>
            <person name="Holmes I."/>
            <person name="Hoskins R.A."/>
            <person name="Hubisz M.J."/>
            <person name="Hultmark D."/>
            <person name="Huntley M.A."/>
            <person name="Jaffe D.B."/>
            <person name="Jagadeeshan S."/>
            <person name="Jeck W.R."/>
            <person name="Johnson J."/>
            <person name="Jones C.D."/>
            <person name="Jordan W.C."/>
            <person name="Karpen G.H."/>
            <person name="Kataoka E."/>
            <person name="Keightley P.D."/>
            <person name="Kheradpour P."/>
            <person name="Kirkness E.F."/>
            <person name="Koerich L.B."/>
            <person name="Kristiansen K."/>
            <person name="Kudrna D."/>
            <person name="Kulathinal R.J."/>
            <person name="Kumar S."/>
            <person name="Kwok R."/>
            <person name="Lander E."/>
            <person name="Langley C.H."/>
            <person name="Lapoint R."/>
            <person name="Lazzaro B.P."/>
            <person name="Lee S.J."/>
            <person name="Levesque L."/>
            <person name="Li R."/>
            <person name="Lin C.F."/>
            <person name="Lin M.F."/>
            <person name="Lindblad-Toh K."/>
            <person name="Llopart A."/>
            <person name="Long M."/>
            <person name="Low L."/>
            <person name="Lozovsky E."/>
            <person name="Lu J."/>
            <person name="Luo M."/>
            <person name="Machado C.A."/>
            <person name="Makalowski W."/>
            <person name="Marzo M."/>
            <person name="Matsuda M."/>
            <person name="Matzkin L."/>
            <person name="McAllister B."/>
            <person name="McBride C.S."/>
            <person name="McKernan B."/>
            <person name="McKernan K."/>
            <person name="Mendez-Lago M."/>
            <person name="Minx P."/>
            <person name="Mollenhauer M.U."/>
            <person name="Montooth K."/>
            <person name="Mount S.M."/>
            <person name="Mu X."/>
            <person name="Myers E."/>
            <person name="Negre B."/>
            <person name="Newfeld S."/>
            <person name="Nielsen R."/>
            <person name="Noor M.A."/>
            <person name="O'Grady P."/>
            <person name="Pachter L."/>
            <person name="Papaceit M."/>
            <person name="Parisi M.J."/>
            <person name="Parisi M."/>
            <person name="Parts L."/>
            <person name="Pedersen J.S."/>
            <person name="Pesole G."/>
            <person name="Phillippy A.M."/>
            <person name="Ponting C.P."/>
            <person name="Pop M."/>
            <person name="Porcelli D."/>
            <person name="Powell J.R."/>
            <person name="Prohaska S."/>
            <person name="Pruitt K."/>
            <person name="Puig M."/>
            <person name="Quesneville H."/>
            <person name="Ram K.R."/>
            <person name="Rand D."/>
            <person name="Rasmussen M.D."/>
            <person name="Reed L.K."/>
            <person name="Reenan R."/>
            <person name="Reily A."/>
            <person name="Remington K.A."/>
            <person name="Rieger T.T."/>
            <person name="Ritchie M.G."/>
            <person name="Robin C."/>
            <person name="Rogers Y.H."/>
            <person name="Rohde C."/>
            <person name="Rozas J."/>
            <person name="Rubenfield M.J."/>
            <person name="Ruiz A."/>
            <person name="Russo S."/>
            <person name="Salzberg S.L."/>
            <person name="Sanchez-Gracia A."/>
            <person name="Saranga D.J."/>
            <person name="Sato H."/>
            <person name="Schaeffer S.W."/>
            <person name="Schatz M.C."/>
            <person name="Schlenke T."/>
            <person name="Schwartz R."/>
            <person name="Segarra C."/>
            <person name="Singh R.S."/>
            <person name="Sirot L."/>
            <person name="Sirota M."/>
            <person name="Sisneros N.B."/>
            <person name="Smith C.D."/>
            <person name="Smith T.F."/>
            <person name="Spieth J."/>
            <person name="Stage D.E."/>
            <person name="Stark A."/>
            <person name="Stephan W."/>
            <person name="Strausberg R.L."/>
            <person name="Strempel S."/>
            <person name="Sturgill D."/>
            <person name="Sutton G."/>
            <person name="Sutton G.G."/>
            <person name="Tao W."/>
            <person name="Teichmann S."/>
            <person name="Tobari Y.N."/>
            <person name="Tomimura Y."/>
            <person name="Tsolas J.M."/>
            <person name="Valente V.L."/>
            <person name="Venter E."/>
            <person name="Venter J.C."/>
            <person name="Vicario S."/>
            <person name="Vieira F.G."/>
            <person name="Vilella A.J."/>
            <person name="Villasante A."/>
            <person name="Walenz B."/>
            <person name="Wang J."/>
            <person name="Wasserman M."/>
            <person name="Watts T."/>
            <person name="Wilson D."/>
            <person name="Wilson R.K."/>
            <person name="Wing R.A."/>
            <person name="Wolfner M.F."/>
            <person name="Wong A."/>
            <person name="Wong G.K."/>
            <person name="Wu C.I."/>
            <person name="Wu G."/>
            <person name="Yamamoto D."/>
            <person name="Yang H.P."/>
            <person name="Yang S.P."/>
            <person name="Yorke J.A."/>
            <person name="Yoshida K."/>
            <person name="Zdobnov E."/>
            <person name="Zhang P."/>
            <person name="Zhang Y."/>
            <person name="Zimin A.V."/>
            <person name="Baldwin J."/>
            <person name="Abdouelleil A."/>
            <person name="Abdulkadir J."/>
            <person name="Abebe A."/>
            <person name="Abera B."/>
            <person name="Abreu J."/>
            <person name="Acer S.C."/>
            <person name="Aftuck L."/>
            <person name="Alexander A."/>
            <person name="An P."/>
            <person name="Anderson E."/>
            <person name="Anderson S."/>
            <person name="Arachi H."/>
            <person name="Azer M."/>
            <person name="Bachantsang P."/>
            <person name="Barry A."/>
            <person name="Bayul T."/>
            <person name="Berlin A."/>
            <person name="Bessette D."/>
            <person name="Bloom T."/>
            <person name="Blye J."/>
            <person name="Boguslavskiy L."/>
            <person name="Bonnet C."/>
            <person name="Boukhgalter B."/>
            <person name="Bourzgui I."/>
            <person name="Brown A."/>
            <person name="Cahill P."/>
            <person name="Channer S."/>
            <person name="Cheshatsang Y."/>
            <person name="Chuda L."/>
            <person name="Citroen M."/>
            <person name="Collymore A."/>
            <person name="Cooke P."/>
            <person name="Costello M."/>
            <person name="D'Aco K."/>
            <person name="Daza R."/>
            <person name="De Haan G."/>
            <person name="DeGray S."/>
            <person name="DeMaso C."/>
            <person name="Dhargay N."/>
            <person name="Dooley K."/>
            <person name="Dooley E."/>
            <person name="Doricent M."/>
            <person name="Dorje P."/>
            <person name="Dorjee K."/>
            <person name="Dupes A."/>
            <person name="Elong R."/>
            <person name="Falk J."/>
            <person name="Farina A."/>
            <person name="Faro S."/>
            <person name="Ferguson D."/>
            <person name="Fisher S."/>
            <person name="Foley C.D."/>
            <person name="Franke A."/>
            <person name="Friedrich D."/>
            <person name="Gadbois L."/>
            <person name="Gearin G."/>
            <person name="Gearin C.R."/>
            <person name="Giannoukos G."/>
            <person name="Goode T."/>
            <person name="Graham J."/>
            <person name="Grandbois E."/>
            <person name="Grewal S."/>
            <person name="Gyaltsen K."/>
            <person name="Hafez N."/>
            <person name="Hagos B."/>
            <person name="Hall J."/>
            <person name="Henson C."/>
            <person name="Hollinger A."/>
            <person name="Honan T."/>
            <person name="Huard M.D."/>
            <person name="Hughes L."/>
            <person name="Hurhula B."/>
            <person name="Husby M.E."/>
            <person name="Kamat A."/>
            <person name="Kanga B."/>
            <person name="Kashin S."/>
            <person name="Khazanovich D."/>
            <person name="Kisner P."/>
            <person name="Lance K."/>
            <person name="Lara M."/>
            <person name="Lee W."/>
            <person name="Lennon N."/>
            <person name="Letendre F."/>
            <person name="LeVine R."/>
            <person name="Lipovsky A."/>
            <person name="Liu X."/>
            <person name="Liu J."/>
            <person name="Liu S."/>
            <person name="Lokyitsang T."/>
            <person name="Lokyitsang Y."/>
            <person name="Lubonja R."/>
            <person name="Lui A."/>
            <person name="MacDonald P."/>
            <person name="Magnisalis V."/>
            <person name="Maru K."/>
            <person name="Matthews C."/>
            <person name="McCusker W."/>
            <person name="McDonough S."/>
            <person name="Mehta T."/>
            <person name="Meldrim J."/>
            <person name="Meneus L."/>
            <person name="Mihai O."/>
            <person name="Mihalev A."/>
            <person name="Mihova T."/>
            <person name="Mittelman R."/>
            <person name="Mlenga V."/>
            <person name="Montmayeur A."/>
            <person name="Mulrain L."/>
            <person name="Navidi A."/>
            <person name="Naylor J."/>
            <person name="Negash T."/>
            <person name="Nguyen T."/>
            <person name="Nguyen N."/>
            <person name="Nicol R."/>
            <person name="Norbu C."/>
            <person name="Norbu N."/>
            <person name="Novod N."/>
            <person name="O'Neill B."/>
            <person name="Osman S."/>
            <person name="Markiewicz E."/>
            <person name="Oyono O.L."/>
            <person name="Patti C."/>
            <person name="Phunkhang P."/>
            <person name="Pierre F."/>
            <person name="Priest M."/>
            <person name="Raghuraman S."/>
            <person name="Rege F."/>
            <person name="Reyes R."/>
            <person name="Rise C."/>
            <person name="Rogov P."/>
            <person name="Ross K."/>
            <person name="Ryan E."/>
            <person name="Settipalli S."/>
            <person name="Shea T."/>
            <person name="Sherpa N."/>
            <person name="Shi L."/>
            <person name="Shih D."/>
            <person name="Sparrow T."/>
            <person name="Spaulding J."/>
            <person name="Stalker J."/>
            <person name="Stange-Thomann N."/>
            <person name="Stavropoulos S."/>
            <person name="Stone C."/>
            <person name="Strader C."/>
            <person name="Tesfaye S."/>
            <person name="Thomson T."/>
            <person name="Thoulutsang Y."/>
            <person name="Thoulutsang D."/>
            <person name="Topham K."/>
            <person name="Topping I."/>
            <person name="Tsamla T."/>
            <person name="Vassiliev H."/>
            <person name="Vo A."/>
            <person name="Wangchuk T."/>
            <person name="Wangdi T."/>
            <person name="Weiand M."/>
            <person name="Wilkinson J."/>
            <person name="Wilson A."/>
            <person name="Yadav S."/>
            <person name="Young G."/>
            <person name="Yu Q."/>
            <person name="Zembek L."/>
            <person name="Zhong D."/>
            <person name="Zimmer A."/>
            <person name="Zwirko Z."/>
            <person name="Jaffe D.B."/>
            <person name="Alvarez P."/>
            <person name="Brockman W."/>
            <person name="Butler J."/>
            <person name="Chin C."/>
            <person name="Gnerre S."/>
            <person name="Grabherr M."/>
            <person name="Kleber M."/>
            <person name="Mauceli E."/>
            <person name="MacCallum I."/>
        </authorList>
    </citation>
    <scope>NUCLEOTIDE SEQUENCE [LARGE SCALE GENOMIC DNA]</scope>
    <source>
        <strain evidence="8">Tucson 15010-1051.87</strain>
    </source>
</reference>
<accession>A0A0Q9WJ07</accession>
<keyword evidence="4" id="KW-0539">Nucleus</keyword>
<dbReference type="SMR" id="A0A0Q9WJ07"/>
<dbReference type="AlphaFoldDB" id="A0A0Q9WJ07"/>
<evidence type="ECO:0000259" key="6">
    <source>
        <dbReference type="PROSITE" id="PS51360"/>
    </source>
</evidence>
<evidence type="ECO:0000313" key="8">
    <source>
        <dbReference type="Proteomes" id="UP000008792"/>
    </source>
</evidence>
<dbReference type="SUPFAM" id="SSF159042">
    <property type="entry name" value="Plus3-like"/>
    <property type="match status" value="1"/>
</dbReference>
<evidence type="ECO:0000256" key="5">
    <source>
        <dbReference type="SAM" id="MobiDB-lite"/>
    </source>
</evidence>
<proteinExistence type="predicted"/>
<dbReference type="Gene3D" id="3.90.70.200">
    <property type="entry name" value="Plus-3 domain"/>
    <property type="match status" value="1"/>
</dbReference>
<protein>
    <recommendedName>
        <fullName evidence="6">Plus3 domain-containing protein</fullName>
    </recommendedName>
</protein>
<sequence length="576" mass="65610">MLSLKSRKRHLVFTEDLEDGELPDVDASECHRVHSIQTMPTLSQFSDGYDDNLMGDAADRARLEALSELERESELYERSLKRDELLYKWGIKCILLAKEKHAGAVDRPSTEPDTAVSLKERSSTRRLNPEAQRAADKRRSAIDRLVAQRNSKKTKDEYECKHITAEEPEQDQHLEQEQQQVQAQPREQEQEQARSESPKSADGKKLKLKAKDVYSDESSGSTDDEDYVETSSPGSDPETLVSTLQDLSKALLTRTQLESFLDKPIFDQTVVGCFVRISIGGIPTNQPAIYRLTRIVAVEHIEQEYLVGNQRTKRVLQLQHGIHLRSFQMDAVSNQPVINSEFIFWLEACQRDAQPLPSVKSIGKKEKDIEKATNYAFTEGDVELMVQTKRRAGQKPVSAAYRKVCLIMERDMAVDSNDLEKANLLEKQIKQIDEQSLSEHQREKRVQYMSSNATAPARMPSTEQPAKAKSKKFDWQQYMRRRYKKFAHLNRLQTQQDQSPVKEAPNMSTIPAEPAAKSAATEPVQEQAKETAESNIDMLDLYELHNFEVHLDVSKLMQFSEICKEIEGITLEAGAQ</sequence>
<dbReference type="InParanoid" id="A0A0Q9WJ07"/>
<feature type="region of interest" description="Disordered" evidence="5">
    <location>
        <begin position="101"/>
        <end position="141"/>
    </location>
</feature>
<feature type="compositionally biased region" description="Basic and acidic residues" evidence="5">
    <location>
        <begin position="165"/>
        <end position="176"/>
    </location>
</feature>
<dbReference type="PANTHER" id="PTHR13115">
    <property type="entry name" value="RNA POLYMERASE-ASSOCIATED PROTEIN RTF1 HOMOLOG"/>
    <property type="match status" value="1"/>
</dbReference>
<feature type="region of interest" description="Disordered" evidence="5">
    <location>
        <begin position="165"/>
        <end position="240"/>
    </location>
</feature>
<dbReference type="Pfam" id="PF03126">
    <property type="entry name" value="Plus-3"/>
    <property type="match status" value="1"/>
</dbReference>
<dbReference type="Proteomes" id="UP000008792">
    <property type="component" value="Unassembled WGS sequence"/>
</dbReference>
<dbReference type="GO" id="GO:0016593">
    <property type="term" value="C:Cdc73/Paf1 complex"/>
    <property type="evidence" value="ECO:0007669"/>
    <property type="project" value="TreeGrafter"/>
</dbReference>
<keyword evidence="8" id="KW-1185">Reference proteome</keyword>
<feature type="region of interest" description="Disordered" evidence="5">
    <location>
        <begin position="450"/>
        <end position="471"/>
    </location>
</feature>
<gene>
    <name evidence="7" type="primary">Dvir\GJ25754</name>
    <name evidence="7" type="ORF">Dvir_GJ25754</name>
</gene>
<dbReference type="PANTHER" id="PTHR13115:SF8">
    <property type="entry name" value="RNA POLYMERASE-ASSOCIATED PROTEIN RTF1 HOMOLOG"/>
    <property type="match status" value="1"/>
</dbReference>
<dbReference type="GO" id="GO:0003677">
    <property type="term" value="F:DNA binding"/>
    <property type="evidence" value="ECO:0007669"/>
    <property type="project" value="InterPro"/>
</dbReference>
<evidence type="ECO:0000256" key="1">
    <source>
        <dbReference type="ARBA" id="ARBA00004123"/>
    </source>
</evidence>
<evidence type="ECO:0000256" key="2">
    <source>
        <dbReference type="ARBA" id="ARBA00023015"/>
    </source>
</evidence>
<dbReference type="InterPro" id="IPR004343">
    <property type="entry name" value="Plus-3_dom"/>
</dbReference>
<dbReference type="OrthoDB" id="166375at2759"/>
<organism evidence="7 8">
    <name type="scientific">Drosophila virilis</name>
    <name type="common">Fruit fly</name>
    <dbReference type="NCBI Taxonomy" id="7244"/>
    <lineage>
        <taxon>Eukaryota</taxon>
        <taxon>Metazoa</taxon>
        <taxon>Ecdysozoa</taxon>
        <taxon>Arthropoda</taxon>
        <taxon>Hexapoda</taxon>
        <taxon>Insecta</taxon>
        <taxon>Pterygota</taxon>
        <taxon>Neoptera</taxon>
        <taxon>Endopterygota</taxon>
        <taxon>Diptera</taxon>
        <taxon>Brachycera</taxon>
        <taxon>Muscomorpha</taxon>
        <taxon>Ephydroidea</taxon>
        <taxon>Drosophilidae</taxon>
        <taxon>Drosophila</taxon>
    </lineage>
</organism>
<evidence type="ECO:0000313" key="7">
    <source>
        <dbReference type="EMBL" id="KRF81263.1"/>
    </source>
</evidence>
<evidence type="ECO:0000256" key="4">
    <source>
        <dbReference type="ARBA" id="ARBA00023242"/>
    </source>
</evidence>
<evidence type="ECO:0000256" key="3">
    <source>
        <dbReference type="ARBA" id="ARBA00023163"/>
    </source>
</evidence>
<dbReference type="SMART" id="SM00719">
    <property type="entry name" value="Plus3"/>
    <property type="match status" value="1"/>
</dbReference>
<feature type="compositionally biased region" description="Basic and acidic residues" evidence="5">
    <location>
        <begin position="186"/>
        <end position="214"/>
    </location>
</feature>
<name>A0A0Q9WJ07_DROVI</name>
<keyword evidence="2" id="KW-0805">Transcription regulation</keyword>
<keyword evidence="3" id="KW-0804">Transcription</keyword>
<feature type="domain" description="Plus3" evidence="6">
    <location>
        <begin position="241"/>
        <end position="374"/>
    </location>
</feature>
<dbReference type="InterPro" id="IPR036128">
    <property type="entry name" value="Plus3-like_sf"/>
</dbReference>
<dbReference type="STRING" id="7244.A0A0Q9WJ07"/>